<dbReference type="PANTHER" id="PTHR12992:SF41">
    <property type="entry name" value="NUDIX HYDROLASE 11"/>
    <property type="match status" value="1"/>
</dbReference>
<protein>
    <submittedName>
        <fullName evidence="1">Uncharacterized protein</fullName>
    </submittedName>
</protein>
<gene>
    <name evidence="1" type="ORF">GH714_015798</name>
</gene>
<dbReference type="EMBL" id="JAAGAX010000009">
    <property type="protein sequence ID" value="KAF2303247.1"/>
    <property type="molecule type" value="Genomic_DNA"/>
</dbReference>
<reference evidence="1 2" key="1">
    <citation type="journal article" date="2020" name="Mol. Plant">
        <title>The Chromosome-Based Rubber Tree Genome Provides New Insights into Spurge Genome Evolution and Rubber Biosynthesis.</title>
        <authorList>
            <person name="Liu J."/>
            <person name="Shi C."/>
            <person name="Shi C.C."/>
            <person name="Li W."/>
            <person name="Zhang Q.J."/>
            <person name="Zhang Y."/>
            <person name="Li K."/>
            <person name="Lu H.F."/>
            <person name="Shi C."/>
            <person name="Zhu S.T."/>
            <person name="Xiao Z.Y."/>
            <person name="Nan H."/>
            <person name="Yue Y."/>
            <person name="Zhu X.G."/>
            <person name="Wu Y."/>
            <person name="Hong X.N."/>
            <person name="Fan G.Y."/>
            <person name="Tong Y."/>
            <person name="Zhang D."/>
            <person name="Mao C.L."/>
            <person name="Liu Y.L."/>
            <person name="Hao S.J."/>
            <person name="Liu W.Q."/>
            <person name="Lv M.Q."/>
            <person name="Zhang H.B."/>
            <person name="Liu Y."/>
            <person name="Hu-Tang G.R."/>
            <person name="Wang J.P."/>
            <person name="Wang J.H."/>
            <person name="Sun Y.H."/>
            <person name="Ni S.B."/>
            <person name="Chen W.B."/>
            <person name="Zhang X.C."/>
            <person name="Jiao Y.N."/>
            <person name="Eichler E.E."/>
            <person name="Li G.H."/>
            <person name="Liu X."/>
            <person name="Gao L.Z."/>
        </authorList>
    </citation>
    <scope>NUCLEOTIDE SEQUENCE [LARGE SCALE GENOMIC DNA]</scope>
    <source>
        <strain evidence="2">cv. GT1</strain>
        <tissue evidence="1">Leaf</tissue>
    </source>
</reference>
<proteinExistence type="predicted"/>
<dbReference type="InterPro" id="IPR045121">
    <property type="entry name" value="CoAse"/>
</dbReference>
<dbReference type="PANTHER" id="PTHR12992">
    <property type="entry name" value="NUDIX HYDROLASE"/>
    <property type="match status" value="1"/>
</dbReference>
<accession>A0A6A6LRV9</accession>
<sequence>MGEKSQKLLSLAQQLRLYKPLYSLNDPTKEQQQQGVPEEGRNSVSQNLNSTTESAVINNRAAVLICIFEGNDSDALLNKPNGLCLTVGERGIAVVPVVGILFDKKAFVPSPNTNEVESIFDIPLEMFLKDENRRAEENNGWDTSIYSKQGAKSL</sequence>
<dbReference type="Proteomes" id="UP000467840">
    <property type="component" value="Chromosome 16"/>
</dbReference>
<evidence type="ECO:0000313" key="1">
    <source>
        <dbReference type="EMBL" id="KAF2303247.1"/>
    </source>
</evidence>
<organism evidence="1 2">
    <name type="scientific">Hevea brasiliensis</name>
    <name type="common">Para rubber tree</name>
    <name type="synonym">Siphonia brasiliensis</name>
    <dbReference type="NCBI Taxonomy" id="3981"/>
    <lineage>
        <taxon>Eukaryota</taxon>
        <taxon>Viridiplantae</taxon>
        <taxon>Streptophyta</taxon>
        <taxon>Embryophyta</taxon>
        <taxon>Tracheophyta</taxon>
        <taxon>Spermatophyta</taxon>
        <taxon>Magnoliopsida</taxon>
        <taxon>eudicotyledons</taxon>
        <taxon>Gunneridae</taxon>
        <taxon>Pentapetalae</taxon>
        <taxon>rosids</taxon>
        <taxon>fabids</taxon>
        <taxon>Malpighiales</taxon>
        <taxon>Euphorbiaceae</taxon>
        <taxon>Crotonoideae</taxon>
        <taxon>Micrandreae</taxon>
        <taxon>Hevea</taxon>
    </lineage>
</organism>
<keyword evidence="2" id="KW-1185">Reference proteome</keyword>
<dbReference type="AlphaFoldDB" id="A0A6A6LRV9"/>
<dbReference type="GO" id="GO:0015938">
    <property type="term" value="P:coenzyme A catabolic process"/>
    <property type="evidence" value="ECO:0007669"/>
    <property type="project" value="TreeGrafter"/>
</dbReference>
<evidence type="ECO:0000313" key="2">
    <source>
        <dbReference type="Proteomes" id="UP000467840"/>
    </source>
</evidence>
<dbReference type="GO" id="GO:0010945">
    <property type="term" value="F:coenzyme A diphosphatase activity"/>
    <property type="evidence" value="ECO:0007669"/>
    <property type="project" value="InterPro"/>
</dbReference>
<comment type="caution">
    <text evidence="1">The sequence shown here is derived from an EMBL/GenBank/DDBJ whole genome shotgun (WGS) entry which is preliminary data.</text>
</comment>
<name>A0A6A6LRV9_HEVBR</name>